<evidence type="ECO:0000313" key="1">
    <source>
        <dbReference type="EMBL" id="GCD97905.1"/>
    </source>
</evidence>
<reference evidence="1 2" key="1">
    <citation type="submission" date="2018-12" db="EMBL/GenBank/DDBJ databases">
        <title>Draft genome sequence of Embleya hyalina NBRC 13850T.</title>
        <authorList>
            <person name="Komaki H."/>
            <person name="Hosoyama A."/>
            <person name="Kimura A."/>
            <person name="Ichikawa N."/>
            <person name="Tamura T."/>
        </authorList>
    </citation>
    <scope>NUCLEOTIDE SEQUENCE [LARGE SCALE GENOMIC DNA]</scope>
    <source>
        <strain evidence="1 2">NBRC 13850</strain>
    </source>
</reference>
<dbReference type="Proteomes" id="UP000286931">
    <property type="component" value="Unassembled WGS sequence"/>
</dbReference>
<comment type="caution">
    <text evidence="1">The sequence shown here is derived from an EMBL/GenBank/DDBJ whole genome shotgun (WGS) entry which is preliminary data.</text>
</comment>
<evidence type="ECO:0000313" key="2">
    <source>
        <dbReference type="Proteomes" id="UP000286931"/>
    </source>
</evidence>
<dbReference type="AlphaFoldDB" id="A0A401YTM7"/>
<accession>A0A401YTM7</accession>
<dbReference type="EMBL" id="BIFH01000025">
    <property type="protein sequence ID" value="GCD97905.1"/>
    <property type="molecule type" value="Genomic_DNA"/>
</dbReference>
<sequence length="31" mass="3157">MVAVGESGTTCPRGAVTAPQVVRFALEALPQ</sequence>
<gene>
    <name evidence="1" type="ORF">EHYA_05603</name>
</gene>
<protein>
    <submittedName>
        <fullName evidence="1">Uncharacterized protein</fullName>
    </submittedName>
</protein>
<proteinExistence type="predicted"/>
<name>A0A401YTM7_9ACTN</name>
<organism evidence="1 2">
    <name type="scientific">Embleya hyalina</name>
    <dbReference type="NCBI Taxonomy" id="516124"/>
    <lineage>
        <taxon>Bacteria</taxon>
        <taxon>Bacillati</taxon>
        <taxon>Actinomycetota</taxon>
        <taxon>Actinomycetes</taxon>
        <taxon>Kitasatosporales</taxon>
        <taxon>Streptomycetaceae</taxon>
        <taxon>Embleya</taxon>
    </lineage>
</organism>
<keyword evidence="2" id="KW-1185">Reference proteome</keyword>